<dbReference type="PANTHER" id="PTHR43768">
    <property type="entry name" value="TREHALOSE 6-PHOSPHATE PHOSPHATASE"/>
    <property type="match status" value="1"/>
</dbReference>
<evidence type="ECO:0000256" key="1">
    <source>
        <dbReference type="ARBA" id="ARBA00022801"/>
    </source>
</evidence>
<dbReference type="SUPFAM" id="SSF56784">
    <property type="entry name" value="HAD-like"/>
    <property type="match status" value="1"/>
</dbReference>
<feature type="compositionally biased region" description="Basic residues" evidence="5">
    <location>
        <begin position="187"/>
        <end position="204"/>
    </location>
</feature>
<feature type="compositionally biased region" description="Basic residues" evidence="5">
    <location>
        <begin position="275"/>
        <end position="284"/>
    </location>
</feature>
<feature type="compositionally biased region" description="Basic residues" evidence="5">
    <location>
        <begin position="130"/>
        <end position="139"/>
    </location>
</feature>
<feature type="region of interest" description="Disordered" evidence="5">
    <location>
        <begin position="471"/>
        <end position="499"/>
    </location>
</feature>
<feature type="compositionally biased region" description="Low complexity" evidence="5">
    <location>
        <begin position="140"/>
        <end position="162"/>
    </location>
</feature>
<protein>
    <recommendedName>
        <fullName evidence="3">Trehalose-phosphate phosphatase</fullName>
    </recommendedName>
    <alternativeName>
        <fullName evidence="4">Trehalose-6-phosphate phosphatase</fullName>
    </alternativeName>
</protein>
<dbReference type="GO" id="GO:0004805">
    <property type="term" value="F:trehalose-phosphatase activity"/>
    <property type="evidence" value="ECO:0007669"/>
    <property type="project" value="InterPro"/>
</dbReference>
<dbReference type="Pfam" id="PF02358">
    <property type="entry name" value="Trehalose_PPase"/>
    <property type="match status" value="1"/>
</dbReference>
<feature type="compositionally biased region" description="Low complexity" evidence="5">
    <location>
        <begin position="228"/>
        <end position="239"/>
    </location>
</feature>
<comment type="function">
    <text evidence="2">Removes the phosphate from trehalose 6-phosphate to produce free trehalose.</text>
</comment>
<feature type="region of interest" description="Disordered" evidence="5">
    <location>
        <begin position="1"/>
        <end position="46"/>
    </location>
</feature>
<feature type="compositionally biased region" description="Basic and acidic residues" evidence="5">
    <location>
        <begin position="1"/>
        <end position="11"/>
    </location>
</feature>
<feature type="region of interest" description="Disordered" evidence="5">
    <location>
        <begin position="103"/>
        <end position="167"/>
    </location>
</feature>
<dbReference type="PANTHER" id="PTHR43768:SF3">
    <property type="entry name" value="TREHALOSE 6-PHOSPHATE PHOSPHATASE"/>
    <property type="match status" value="1"/>
</dbReference>
<evidence type="ECO:0000256" key="4">
    <source>
        <dbReference type="ARBA" id="ARBA00031957"/>
    </source>
</evidence>
<feature type="compositionally biased region" description="Basic and acidic residues" evidence="5">
    <location>
        <begin position="19"/>
        <end position="32"/>
    </location>
</feature>
<feature type="compositionally biased region" description="Basic and acidic residues" evidence="5">
    <location>
        <begin position="422"/>
        <end position="436"/>
    </location>
</feature>
<organism evidence="6 7">
    <name type="scientific">Cellulomonas fimi</name>
    <dbReference type="NCBI Taxonomy" id="1708"/>
    <lineage>
        <taxon>Bacteria</taxon>
        <taxon>Bacillati</taxon>
        <taxon>Actinomycetota</taxon>
        <taxon>Actinomycetes</taxon>
        <taxon>Micrococcales</taxon>
        <taxon>Cellulomonadaceae</taxon>
        <taxon>Cellulomonas</taxon>
    </lineage>
</organism>
<feature type="compositionally biased region" description="Basic and acidic residues" evidence="5">
    <location>
        <begin position="311"/>
        <end position="322"/>
    </location>
</feature>
<feature type="compositionally biased region" description="Basic residues" evidence="5">
    <location>
        <begin position="218"/>
        <end position="227"/>
    </location>
</feature>
<evidence type="ECO:0000313" key="6">
    <source>
        <dbReference type="EMBL" id="NMR20317.1"/>
    </source>
</evidence>
<dbReference type="InterPro" id="IPR003337">
    <property type="entry name" value="Trehalose_PPase"/>
</dbReference>
<evidence type="ECO:0000256" key="3">
    <source>
        <dbReference type="ARBA" id="ARBA00024253"/>
    </source>
</evidence>
<keyword evidence="7" id="KW-1185">Reference proteome</keyword>
<dbReference type="Gene3D" id="3.40.50.1000">
    <property type="entry name" value="HAD superfamily/HAD-like"/>
    <property type="match status" value="1"/>
</dbReference>
<reference evidence="6 7" key="1">
    <citation type="submission" date="2020-04" db="EMBL/GenBank/DDBJ databases">
        <title>Sequencing and Assembly of C. fimi.</title>
        <authorList>
            <person name="Ramsey A.R."/>
        </authorList>
    </citation>
    <scope>NUCLEOTIDE SEQUENCE [LARGE SCALE GENOMIC DNA]</scope>
    <source>
        <strain evidence="6 7">SB</strain>
    </source>
</reference>
<sequence>MCEQRRVRPDDGGQPAPGGRHDRDGREHDLDPLARWPRHRARAGHAAGAGCLGRLVGLAGRRARAVRQRRRPARAGHPERVRDRAVLRGLLERHPVAAVPRRHRAPHVPPPVVGRVPQGQPEVRREGGRARRARRHRLGARLPAAAGPRAAARAAPGPAHRVLPPHPVPAARDLRAAAVARAGGPRPARRRPPRLPARERRRQLRPLGPPVHRPHDPRGRHHGHGRRPGAAPGPRGVVPHLDRLAAGRRHRAHAGGRRPRPRDPRGARRPEGRAPRRRPARLHQGHPAPHQGLRRAPPGRPARGPGRHAHPGREPEPGERGRLPAAARGRRAARRADQRRVLAPRQGGDPVPAPLVRARGDGRALPRGRRHARHRPPRRHEPRGQGVRGGAHRRARRPRALGVHGSRRRAPRCGAGQPARHRRDEGPDRVGGRDGPARAAQEDAPAAPPRARGRRRDLVPLVPRGSRVGAVARGRPTVGGEPAVRDRGPGERHVSTPDAVAPARDELEAALTDLARDRGRRPLLVGLDFDGVLAPLVDDPDQSRPLPAGAAAMVRLSTTPDVRLALVSGRSIVDLHRRADPPVGTVLVGSHGGERGTVGPHGLERDPVQLSPEQSDLLTQVGAGLAAAARGREGVWVQHKPAAAVLHTRMAGADDAETATAQALALAAELDVHALHGKDVVEISVLPVTKGDALVRLRDEVGPAVVLYAGDDVTDEHAFARLGPEDLTIKVGEGETAARLRAADPAELCDLLASFADALAV</sequence>
<accession>A0A7Y0M0Q7</accession>
<keyword evidence="1 6" id="KW-0378">Hydrolase</keyword>
<gene>
    <name evidence="6" type="primary">otsB</name>
    <name evidence="6" type="ORF">HIR71_08835</name>
</gene>
<dbReference type="InterPro" id="IPR036412">
    <property type="entry name" value="HAD-like_sf"/>
</dbReference>
<feature type="compositionally biased region" description="Basic and acidic residues" evidence="5">
    <location>
        <begin position="261"/>
        <end position="274"/>
    </location>
</feature>
<dbReference type="Proteomes" id="UP000562124">
    <property type="component" value="Unassembled WGS sequence"/>
</dbReference>
<comment type="caution">
    <text evidence="6">The sequence shown here is derived from an EMBL/GenBank/DDBJ whole genome shotgun (WGS) entry which is preliminary data.</text>
</comment>
<feature type="compositionally biased region" description="Basic residues" evidence="5">
    <location>
        <begin position="246"/>
        <end position="260"/>
    </location>
</feature>
<evidence type="ECO:0000256" key="2">
    <source>
        <dbReference type="ARBA" id="ARBA00024179"/>
    </source>
</evidence>
<proteinExistence type="predicted"/>
<evidence type="ECO:0000313" key="7">
    <source>
        <dbReference type="Proteomes" id="UP000562124"/>
    </source>
</evidence>
<evidence type="ECO:0000256" key="5">
    <source>
        <dbReference type="SAM" id="MobiDB-lite"/>
    </source>
</evidence>
<feature type="compositionally biased region" description="Basic residues" evidence="5">
    <location>
        <begin position="366"/>
        <end position="381"/>
    </location>
</feature>
<feature type="region of interest" description="Disordered" evidence="5">
    <location>
        <begin position="179"/>
        <end position="456"/>
    </location>
</feature>
<dbReference type="GO" id="GO:0005992">
    <property type="term" value="P:trehalose biosynthetic process"/>
    <property type="evidence" value="ECO:0007669"/>
    <property type="project" value="InterPro"/>
</dbReference>
<dbReference type="Gene3D" id="3.30.70.1020">
    <property type="entry name" value="Trehalose-6-phosphate phosphatase related protein, domain 2"/>
    <property type="match status" value="1"/>
</dbReference>
<dbReference type="InterPro" id="IPR044651">
    <property type="entry name" value="OTSB-like"/>
</dbReference>
<dbReference type="NCBIfam" id="TIGR00685">
    <property type="entry name" value="T6PP"/>
    <property type="match status" value="1"/>
</dbReference>
<dbReference type="InterPro" id="IPR023214">
    <property type="entry name" value="HAD_sf"/>
</dbReference>
<feature type="compositionally biased region" description="Basic residues" evidence="5">
    <location>
        <begin position="390"/>
        <end position="411"/>
    </location>
</feature>
<name>A0A7Y0M0Q7_CELFI</name>
<dbReference type="AlphaFoldDB" id="A0A7Y0M0Q7"/>
<feature type="compositionally biased region" description="Basic and acidic residues" evidence="5">
    <location>
        <begin position="483"/>
        <end position="495"/>
    </location>
</feature>
<dbReference type="EMBL" id="JABCJJ010000011">
    <property type="protein sequence ID" value="NMR20317.1"/>
    <property type="molecule type" value="Genomic_DNA"/>
</dbReference>